<keyword evidence="5 6" id="KW-0326">Glycosidase</keyword>
<feature type="transmembrane region" description="Helical" evidence="8">
    <location>
        <begin position="392"/>
        <end position="413"/>
    </location>
</feature>
<sequence length="414" mass="43251">MPGMDFGCDIDGSCDTSQVVVPLQSIGGVDGAAQMKHFASEGANTFRIPVSWQFLTNNKGGTDLDSTKFGEFQAVMKACLDTGAYCQIDLHNFARYDSGIIGQGGPSNDEFTTLWKNIAEPYKGNDKVIFGLMNEPHDLNINLWAETCQAVVNGLRNSGATSQIILLPGNNFTSVATMIDNGSAAALLNVTNPDGSTDNLLLDIHKYLDINNSGTHAACVMNNVQAFDDLATYLRKAGRKGFISETGASGDSSCLTMFCQQNEAIAKNADVYQGLTGWGAGSFKQDYILTLTPIVGSNGKMTDQKIFTQCLLDVWENTKADVATPQSSSSTSASTSTKSASKTTSATKTASATQKDLATPTSAASTAVGSGSRLDSGSRTVSSPHPSVTGGASIAGGSAVTVVVAAIGAFLFML</sequence>
<evidence type="ECO:0000256" key="2">
    <source>
        <dbReference type="ARBA" id="ARBA00005641"/>
    </source>
</evidence>
<dbReference type="InterPro" id="IPR018087">
    <property type="entry name" value="Glyco_hydro_5_CS"/>
</dbReference>
<evidence type="ECO:0000313" key="10">
    <source>
        <dbReference type="EMBL" id="KKA31089.1"/>
    </source>
</evidence>
<evidence type="ECO:0000256" key="5">
    <source>
        <dbReference type="ARBA" id="ARBA00023295"/>
    </source>
</evidence>
<keyword evidence="8" id="KW-0472">Membrane</keyword>
<feature type="compositionally biased region" description="Polar residues" evidence="7">
    <location>
        <begin position="373"/>
        <end position="386"/>
    </location>
</feature>
<dbReference type="InterPro" id="IPR001547">
    <property type="entry name" value="Glyco_hydro_5"/>
</dbReference>
<dbReference type="PROSITE" id="PS00659">
    <property type="entry name" value="GLYCOSYL_HYDROL_F5"/>
    <property type="match status" value="1"/>
</dbReference>
<comment type="caution">
    <text evidence="10">The sequence shown here is derived from an EMBL/GenBank/DDBJ whole genome shotgun (WGS) entry which is preliminary data.</text>
</comment>
<evidence type="ECO:0000259" key="9">
    <source>
        <dbReference type="Pfam" id="PF00150"/>
    </source>
</evidence>
<comment type="catalytic activity">
    <reaction evidence="1">
        <text>Endohydrolysis of (1-&gt;4)-beta-D-glucosidic linkages in cellulose, lichenin and cereal beta-D-glucans.</text>
        <dbReference type="EC" id="3.2.1.4"/>
    </reaction>
</comment>
<name>A0A0F4ZKD7_9PEZI</name>
<evidence type="ECO:0000256" key="3">
    <source>
        <dbReference type="ARBA" id="ARBA00012601"/>
    </source>
</evidence>
<dbReference type="AlphaFoldDB" id="A0A0F4ZKD7"/>
<dbReference type="InterPro" id="IPR017853">
    <property type="entry name" value="GH"/>
</dbReference>
<keyword evidence="11" id="KW-1185">Reference proteome</keyword>
<dbReference type="SUPFAM" id="SSF51445">
    <property type="entry name" value="(Trans)glycosidases"/>
    <property type="match status" value="1"/>
</dbReference>
<evidence type="ECO:0000256" key="7">
    <source>
        <dbReference type="SAM" id="MobiDB-lite"/>
    </source>
</evidence>
<keyword evidence="4 6" id="KW-0378">Hydrolase</keyword>
<feature type="region of interest" description="Disordered" evidence="7">
    <location>
        <begin position="322"/>
        <end position="392"/>
    </location>
</feature>
<organism evidence="10 11">
    <name type="scientific">Thielaviopsis punctulata</name>
    <dbReference type="NCBI Taxonomy" id="72032"/>
    <lineage>
        <taxon>Eukaryota</taxon>
        <taxon>Fungi</taxon>
        <taxon>Dikarya</taxon>
        <taxon>Ascomycota</taxon>
        <taxon>Pezizomycotina</taxon>
        <taxon>Sordariomycetes</taxon>
        <taxon>Hypocreomycetidae</taxon>
        <taxon>Microascales</taxon>
        <taxon>Ceratocystidaceae</taxon>
        <taxon>Thielaviopsis</taxon>
    </lineage>
</organism>
<reference evidence="10 11" key="1">
    <citation type="submission" date="2015-03" db="EMBL/GenBank/DDBJ databases">
        <authorList>
            <person name="Radwan O."/>
            <person name="Al-Naeli F.A."/>
            <person name="Rendon G.A."/>
            <person name="Fields C."/>
        </authorList>
    </citation>
    <scope>NUCLEOTIDE SEQUENCE [LARGE SCALE GENOMIC DNA]</scope>
    <source>
        <strain evidence="10">CR-DP1</strain>
    </source>
</reference>
<dbReference type="Pfam" id="PF00150">
    <property type="entry name" value="Cellulase"/>
    <property type="match status" value="1"/>
</dbReference>
<dbReference type="EC" id="3.2.1.4" evidence="3"/>
<comment type="similarity">
    <text evidence="2 6">Belongs to the glycosyl hydrolase 5 (cellulase A) family.</text>
</comment>
<evidence type="ECO:0000256" key="8">
    <source>
        <dbReference type="SAM" id="Phobius"/>
    </source>
</evidence>
<keyword evidence="8" id="KW-1133">Transmembrane helix</keyword>
<evidence type="ECO:0000256" key="4">
    <source>
        <dbReference type="ARBA" id="ARBA00022801"/>
    </source>
</evidence>
<dbReference type="Proteomes" id="UP000033483">
    <property type="component" value="Unassembled WGS sequence"/>
</dbReference>
<protein>
    <recommendedName>
        <fullName evidence="3">cellulase</fullName>
        <ecNumber evidence="3">3.2.1.4</ecNumber>
    </recommendedName>
</protein>
<dbReference type="Gene3D" id="3.20.20.80">
    <property type="entry name" value="Glycosidases"/>
    <property type="match status" value="1"/>
</dbReference>
<dbReference type="PANTHER" id="PTHR34142:SF5">
    <property type="entry name" value="CBM1 DOMAIN-CONTAINING PROTEIN"/>
    <property type="match status" value="1"/>
</dbReference>
<proteinExistence type="inferred from homology"/>
<dbReference type="GO" id="GO:0009251">
    <property type="term" value="P:glucan catabolic process"/>
    <property type="evidence" value="ECO:0007669"/>
    <property type="project" value="TreeGrafter"/>
</dbReference>
<evidence type="ECO:0000256" key="1">
    <source>
        <dbReference type="ARBA" id="ARBA00000966"/>
    </source>
</evidence>
<gene>
    <name evidence="10" type="ORF">TD95_001784</name>
</gene>
<accession>A0A0F4ZKD7</accession>
<keyword evidence="8" id="KW-0812">Transmembrane</keyword>
<dbReference type="EMBL" id="LAEV01000060">
    <property type="protein sequence ID" value="KKA31089.1"/>
    <property type="molecule type" value="Genomic_DNA"/>
</dbReference>
<feature type="domain" description="Glycoside hydrolase family 5" evidence="9">
    <location>
        <begin position="34"/>
        <end position="273"/>
    </location>
</feature>
<evidence type="ECO:0000313" key="11">
    <source>
        <dbReference type="Proteomes" id="UP000033483"/>
    </source>
</evidence>
<feature type="compositionally biased region" description="Low complexity" evidence="7">
    <location>
        <begin position="327"/>
        <end position="372"/>
    </location>
</feature>
<dbReference type="GO" id="GO:0008810">
    <property type="term" value="F:cellulase activity"/>
    <property type="evidence" value="ECO:0007669"/>
    <property type="project" value="UniProtKB-EC"/>
</dbReference>
<dbReference type="OrthoDB" id="5823761at2759"/>
<dbReference type="PANTHER" id="PTHR34142">
    <property type="entry name" value="ENDO-BETA-1,4-GLUCANASE A"/>
    <property type="match status" value="1"/>
</dbReference>
<evidence type="ECO:0000256" key="6">
    <source>
        <dbReference type="RuleBase" id="RU361153"/>
    </source>
</evidence>